<evidence type="ECO:0000256" key="2">
    <source>
        <dbReference type="ARBA" id="ARBA00010992"/>
    </source>
</evidence>
<dbReference type="PROSITE" id="PS50850">
    <property type="entry name" value="MFS"/>
    <property type="match status" value="1"/>
</dbReference>
<feature type="transmembrane region" description="Helical" evidence="9">
    <location>
        <begin position="385"/>
        <end position="406"/>
    </location>
</feature>
<dbReference type="EMBL" id="OX365915">
    <property type="protein sequence ID" value="CAI4057619.1"/>
    <property type="molecule type" value="Genomic_DNA"/>
</dbReference>
<feature type="transmembrane region" description="Helical" evidence="9">
    <location>
        <begin position="413"/>
        <end position="434"/>
    </location>
</feature>
<accession>I7K149</accession>
<evidence type="ECO:0000256" key="8">
    <source>
        <dbReference type="SAM" id="MobiDB-lite"/>
    </source>
</evidence>
<dbReference type="InterPro" id="IPR005829">
    <property type="entry name" value="Sugar_transporter_CS"/>
</dbReference>
<feature type="transmembrane region" description="Helical" evidence="9">
    <location>
        <begin position="100"/>
        <end position="121"/>
    </location>
</feature>
<dbReference type="GO" id="GO:0015791">
    <property type="term" value="P:polyol transmembrane transport"/>
    <property type="evidence" value="ECO:0007669"/>
    <property type="project" value="UniProtKB-ARBA"/>
</dbReference>
<dbReference type="GO" id="GO:0022857">
    <property type="term" value="F:transmembrane transporter activity"/>
    <property type="evidence" value="ECO:0007669"/>
    <property type="project" value="InterPro"/>
</dbReference>
<feature type="region of interest" description="Disordered" evidence="8">
    <location>
        <begin position="1"/>
        <end position="20"/>
    </location>
</feature>
<dbReference type="SUPFAM" id="SSF103473">
    <property type="entry name" value="MFS general substrate transporter"/>
    <property type="match status" value="1"/>
</dbReference>
<feature type="transmembrane region" description="Helical" evidence="9">
    <location>
        <begin position="446"/>
        <end position="468"/>
    </location>
</feature>
<feature type="transmembrane region" description="Helical" evidence="9">
    <location>
        <begin position="170"/>
        <end position="188"/>
    </location>
</feature>
<evidence type="ECO:0000313" key="12">
    <source>
        <dbReference type="EMBL" id="CCI61480.1"/>
    </source>
</evidence>
<dbReference type="InterPro" id="IPR020846">
    <property type="entry name" value="MFS_dom"/>
</dbReference>
<feature type="transmembrane region" description="Helical" evidence="9">
    <location>
        <begin position="194"/>
        <end position="216"/>
    </location>
</feature>
<dbReference type="Pfam" id="PF00083">
    <property type="entry name" value="Sugar_tr"/>
    <property type="match status" value="1"/>
</dbReference>
<comment type="subcellular location">
    <subcellularLocation>
        <location evidence="1">Membrane</location>
        <topology evidence="1">Multi-pass membrane protein</topology>
    </subcellularLocation>
</comment>
<dbReference type="PANTHER" id="PTHR48020:SF9">
    <property type="entry name" value="MAJOR FACILITATOR SUPERFAMILY (MFS) PROFILE DOMAIN-CONTAINING PROTEIN"/>
    <property type="match status" value="1"/>
</dbReference>
<dbReference type="FunFam" id="1.20.1250.20:FF:000134">
    <property type="entry name" value="MFS sugar transporter protein"/>
    <property type="match status" value="1"/>
</dbReference>
<feature type="compositionally biased region" description="Polar residues" evidence="8">
    <location>
        <begin position="1"/>
        <end position="19"/>
    </location>
</feature>
<evidence type="ECO:0000256" key="5">
    <source>
        <dbReference type="ARBA" id="ARBA00022989"/>
    </source>
</evidence>
<feature type="transmembrane region" description="Helical" evidence="9">
    <location>
        <begin position="506"/>
        <end position="531"/>
    </location>
</feature>
<keyword evidence="5 9" id="KW-1133">Transmembrane helix</keyword>
<dbReference type="AlphaFoldDB" id="I7K149"/>
<dbReference type="InterPro" id="IPR036259">
    <property type="entry name" value="MFS_trans_sf"/>
</dbReference>
<feature type="transmembrane region" description="Helical" evidence="9">
    <location>
        <begin position="228"/>
        <end position="250"/>
    </location>
</feature>
<gene>
    <name evidence="12" type="primary">fsy1</name>
    <name evidence="11" type="synonym">SUVC04G0020</name>
    <name evidence="11" type="ORF">SUVC_04G0020</name>
</gene>
<feature type="transmembrane region" description="Helical" evidence="9">
    <location>
        <begin position="141"/>
        <end position="158"/>
    </location>
</feature>
<sequence>MSHVNASYADSQGSSTSVSHVEIDKPITKEIYEDPTQKKFDLDDDEAGKTSSLFNPDLNLEEEVRGLNELGDSFKRERSFWGKMKALEFEVDFENKKNMVLMLGTFAAFAGILSGIDQSIISGASIGMNKMLHLSTHEASLVSSLMPLGAVAGSILLTPFSEYFGRKKSLAISCVFYTVGAIVCAAASNHHEMYAGRFLIGIGVGLEGGGIGVYIAESVPSSVRGSLVSLYQFNIALGELFGYIVGVIFFDVKGGWRYMVGSSLVFSTTLFIGLLFLPESPRWLMHKGRVGESWNVWKRLRDVNEEGNKIEFLELRDVAEHDSQLHANESKFQSLFDLVRVPRNRRALVYSCVMIGLGQLTGINAIMYYMSTLMKNIGFDDKQSVAMSMVGGAALLIGTVPAILWMDRFGRRTWAMTIIIFIVGLVLVGVGYQINLQTHMAAAEGVYLTGQIIYNMAFGSYAALTWVLPSESFSLGTRSAGMTVSSALLYLFAFTVTYNFEKMKEAMTYTGLTLGFYGGIALVIGIPYQLLCMPETKNRTLEEIDDIFQKPTRQIIKENIAYLKKGQLSY</sequence>
<dbReference type="EMBL" id="HE858456">
    <property type="protein sequence ID" value="CCI61480.1"/>
    <property type="molecule type" value="Genomic_DNA"/>
</dbReference>
<dbReference type="InterPro" id="IPR005828">
    <property type="entry name" value="MFS_sugar_transport-like"/>
</dbReference>
<evidence type="ECO:0000256" key="9">
    <source>
        <dbReference type="SAM" id="Phobius"/>
    </source>
</evidence>
<keyword evidence="4 9" id="KW-0812">Transmembrane</keyword>
<name>I7K149_SACUV</name>
<reference evidence="11" key="3">
    <citation type="submission" date="2022-10" db="EMBL/GenBank/DDBJ databases">
        <authorList>
            <person name="Byrne P K."/>
        </authorList>
    </citation>
    <scope>NUCLEOTIDE SEQUENCE</scope>
    <source>
        <strain evidence="11">CBS7001</strain>
    </source>
</reference>
<evidence type="ECO:0000259" key="10">
    <source>
        <dbReference type="PROSITE" id="PS50850"/>
    </source>
</evidence>
<organism evidence="12">
    <name type="scientific">Saccharomyces uvarum</name>
    <name type="common">Yeast</name>
    <name type="synonym">Saccharomyces bayanus var. uvarum</name>
    <dbReference type="NCBI Taxonomy" id="230603"/>
    <lineage>
        <taxon>Eukaryota</taxon>
        <taxon>Fungi</taxon>
        <taxon>Dikarya</taxon>
        <taxon>Ascomycota</taxon>
        <taxon>Saccharomycotina</taxon>
        <taxon>Saccharomycetes</taxon>
        <taxon>Saccharomycetales</taxon>
        <taxon>Saccharomycetaceae</taxon>
        <taxon>Saccharomyces</taxon>
    </lineage>
</organism>
<dbReference type="GO" id="GO:0016020">
    <property type="term" value="C:membrane"/>
    <property type="evidence" value="ECO:0007669"/>
    <property type="project" value="UniProtKB-SubCell"/>
</dbReference>
<dbReference type="PRINTS" id="PR00171">
    <property type="entry name" value="SUGRTRNSPORT"/>
</dbReference>
<dbReference type="GO" id="GO:0015798">
    <property type="term" value="P:myo-inositol transport"/>
    <property type="evidence" value="ECO:0007669"/>
    <property type="project" value="UniProtKB-ARBA"/>
</dbReference>
<evidence type="ECO:0000256" key="1">
    <source>
        <dbReference type="ARBA" id="ARBA00004141"/>
    </source>
</evidence>
<evidence type="ECO:0000313" key="11">
    <source>
        <dbReference type="EMBL" id="CAI4057619.1"/>
    </source>
</evidence>
<protein>
    <submittedName>
        <fullName evidence="12">Fructose symporter</fullName>
    </submittedName>
</protein>
<dbReference type="Proteomes" id="UP001162090">
    <property type="component" value="Chromosome 4"/>
</dbReference>
<feature type="transmembrane region" description="Helical" evidence="9">
    <location>
        <begin position="256"/>
        <end position="277"/>
    </location>
</feature>
<feature type="transmembrane region" description="Helical" evidence="9">
    <location>
        <begin position="347"/>
        <end position="370"/>
    </location>
</feature>
<comment type="similarity">
    <text evidence="2 7">Belongs to the major facilitator superfamily. Sugar transporter (TC 2.A.1.1) family.</text>
</comment>
<dbReference type="InterPro" id="IPR050814">
    <property type="entry name" value="Myo-inositol_Transporter"/>
</dbReference>
<evidence type="ECO:0000256" key="7">
    <source>
        <dbReference type="RuleBase" id="RU003346"/>
    </source>
</evidence>
<dbReference type="PROSITE" id="PS00216">
    <property type="entry name" value="SUGAR_TRANSPORT_1"/>
    <property type="match status" value="1"/>
</dbReference>
<keyword evidence="3 7" id="KW-0813">Transport</keyword>
<dbReference type="InterPro" id="IPR003663">
    <property type="entry name" value="Sugar/inositol_transpt"/>
</dbReference>
<evidence type="ECO:0000256" key="6">
    <source>
        <dbReference type="ARBA" id="ARBA00023136"/>
    </source>
</evidence>
<feature type="transmembrane region" description="Helical" evidence="9">
    <location>
        <begin position="480"/>
        <end position="500"/>
    </location>
</feature>
<dbReference type="PANTHER" id="PTHR48020">
    <property type="entry name" value="PROTON MYO-INOSITOL COTRANSPORTER"/>
    <property type="match status" value="1"/>
</dbReference>
<dbReference type="Gene3D" id="1.20.1250.20">
    <property type="entry name" value="MFS general substrate transporter like domains"/>
    <property type="match status" value="1"/>
</dbReference>
<proteinExistence type="inferred from homology"/>
<reference evidence="12" key="1">
    <citation type="submission" date="2012-06" db="EMBL/GenBank/DDBJ databases">
        <authorList>
            <person name="Nguyen H."/>
        </authorList>
    </citation>
    <scope>NUCLEOTIDE SEQUENCE</scope>
    <source>
        <strain evidence="12">Type strain: CBS 395</strain>
    </source>
</reference>
<dbReference type="PROSITE" id="PS00217">
    <property type="entry name" value="SUGAR_TRANSPORT_2"/>
    <property type="match status" value="1"/>
</dbReference>
<dbReference type="NCBIfam" id="TIGR00879">
    <property type="entry name" value="SP"/>
    <property type="match status" value="1"/>
</dbReference>
<evidence type="ECO:0000256" key="4">
    <source>
        <dbReference type="ARBA" id="ARBA00022692"/>
    </source>
</evidence>
<reference evidence="12" key="2">
    <citation type="submission" date="2012-07" db="EMBL/GenBank/DDBJ databases">
        <title>Activities of maltose and maltotriose fermentations in relation with with MAL31/MTY1 or MAL31/AGT1 genes within Saccharomyces cerevisiae and the lager yeasts.</title>
        <authorList>
            <person name="Mustapha Nedjma M.N."/>
            <person name="Amparo Gamero A.G."/>
            <person name="Lucie Hazelwood L.H."/>
            <person name="Huu-Vang Nguyen H.V.N."/>
        </authorList>
    </citation>
    <scope>NUCLEOTIDE SEQUENCE</scope>
    <source>
        <strain evidence="12">Type strain: CBS 395</strain>
    </source>
</reference>
<feature type="domain" description="Major facilitator superfamily (MFS) profile" evidence="10">
    <location>
        <begin position="103"/>
        <end position="537"/>
    </location>
</feature>
<evidence type="ECO:0000256" key="3">
    <source>
        <dbReference type="ARBA" id="ARBA00022448"/>
    </source>
</evidence>
<keyword evidence="6 9" id="KW-0472">Membrane</keyword>